<feature type="transmembrane region" description="Helical" evidence="1">
    <location>
        <begin position="20"/>
        <end position="38"/>
    </location>
</feature>
<protein>
    <submittedName>
        <fullName evidence="2">Uncharacterized protein</fullName>
    </submittedName>
</protein>
<dbReference type="EnsemblProtists" id="Phyra82416">
    <property type="protein sequence ID" value="Phyra82416"/>
    <property type="gene ID" value="Phyra82416"/>
</dbReference>
<keyword evidence="3" id="KW-1185">Reference proteome</keyword>
<accession>H3GXR4</accession>
<evidence type="ECO:0000256" key="1">
    <source>
        <dbReference type="SAM" id="Phobius"/>
    </source>
</evidence>
<reference evidence="2" key="2">
    <citation type="submission" date="2015-06" db="UniProtKB">
        <authorList>
            <consortium name="EnsemblProtists"/>
        </authorList>
    </citation>
    <scope>IDENTIFICATION</scope>
    <source>
        <strain evidence="2">Pr102</strain>
    </source>
</reference>
<dbReference type="VEuPathDB" id="FungiDB:KRP23_8242"/>
<dbReference type="EMBL" id="DS566069">
    <property type="status" value="NOT_ANNOTATED_CDS"/>
    <property type="molecule type" value="Genomic_DNA"/>
</dbReference>
<dbReference type="HOGENOM" id="CLU_2101780_0_0_1"/>
<dbReference type="InParanoid" id="H3GXR4"/>
<reference evidence="3" key="1">
    <citation type="journal article" date="2006" name="Science">
        <title>Phytophthora genome sequences uncover evolutionary origins and mechanisms of pathogenesis.</title>
        <authorList>
            <person name="Tyler B.M."/>
            <person name="Tripathy S."/>
            <person name="Zhang X."/>
            <person name="Dehal P."/>
            <person name="Jiang R.H."/>
            <person name="Aerts A."/>
            <person name="Arredondo F.D."/>
            <person name="Baxter L."/>
            <person name="Bensasson D."/>
            <person name="Beynon J.L."/>
            <person name="Chapman J."/>
            <person name="Damasceno C.M."/>
            <person name="Dorrance A.E."/>
            <person name="Dou D."/>
            <person name="Dickerman A.W."/>
            <person name="Dubchak I.L."/>
            <person name="Garbelotto M."/>
            <person name="Gijzen M."/>
            <person name="Gordon S.G."/>
            <person name="Govers F."/>
            <person name="Grunwald N.J."/>
            <person name="Huang W."/>
            <person name="Ivors K.L."/>
            <person name="Jones R.W."/>
            <person name="Kamoun S."/>
            <person name="Krampis K."/>
            <person name="Lamour K.H."/>
            <person name="Lee M.K."/>
            <person name="McDonald W.H."/>
            <person name="Medina M."/>
            <person name="Meijer H.J."/>
            <person name="Nordberg E.K."/>
            <person name="Maclean D.J."/>
            <person name="Ospina-Giraldo M.D."/>
            <person name="Morris P.F."/>
            <person name="Phuntumart V."/>
            <person name="Putnam N.H."/>
            <person name="Rash S."/>
            <person name="Rose J.K."/>
            <person name="Sakihama Y."/>
            <person name="Salamov A.A."/>
            <person name="Savidor A."/>
            <person name="Scheuring C.F."/>
            <person name="Smith B.M."/>
            <person name="Sobral B.W."/>
            <person name="Terry A."/>
            <person name="Torto-Alalibo T.A."/>
            <person name="Win J."/>
            <person name="Xu Z."/>
            <person name="Zhang H."/>
            <person name="Grigoriev I.V."/>
            <person name="Rokhsar D.S."/>
            <person name="Boore J.L."/>
        </authorList>
    </citation>
    <scope>NUCLEOTIDE SEQUENCE [LARGE SCALE GENOMIC DNA]</scope>
    <source>
        <strain evidence="3">Pr102</strain>
    </source>
</reference>
<sequence>MGEQLINRSEPKRDRRRSMLRAVELLSAVLLFLTSVAVPAFASGVFYLVLLQRLIGYTVFVHRMTVQEFISRKSGVKFSSYFLGPGVTNVLLGFQIQYEVLELVGRSTSISHYVGT</sequence>
<keyword evidence="1" id="KW-0472">Membrane</keyword>
<name>H3GXR4_PHYRM</name>
<dbReference type="AlphaFoldDB" id="H3GXR4"/>
<dbReference type="RefSeq" id="XP_067743167.1">
    <property type="nucleotide sequence ID" value="XM_067893659.1"/>
</dbReference>
<keyword evidence="1" id="KW-1133">Transmembrane helix</keyword>
<keyword evidence="1" id="KW-0812">Transmembrane</keyword>
<dbReference type="GeneID" id="94229440"/>
<evidence type="ECO:0000313" key="2">
    <source>
        <dbReference type="EnsemblProtists" id="Phyra82416"/>
    </source>
</evidence>
<dbReference type="VEuPathDB" id="FungiDB:KRP22_12804"/>
<organism evidence="2 3">
    <name type="scientific">Phytophthora ramorum</name>
    <name type="common">Sudden oak death agent</name>
    <dbReference type="NCBI Taxonomy" id="164328"/>
    <lineage>
        <taxon>Eukaryota</taxon>
        <taxon>Sar</taxon>
        <taxon>Stramenopiles</taxon>
        <taxon>Oomycota</taxon>
        <taxon>Peronosporomycetes</taxon>
        <taxon>Peronosporales</taxon>
        <taxon>Peronosporaceae</taxon>
        <taxon>Phytophthora</taxon>
    </lineage>
</organism>
<dbReference type="Proteomes" id="UP000005238">
    <property type="component" value="Unassembled WGS sequence"/>
</dbReference>
<dbReference type="STRING" id="164328.H3GXR4"/>
<evidence type="ECO:0000313" key="3">
    <source>
        <dbReference type="Proteomes" id="UP000005238"/>
    </source>
</evidence>
<dbReference type="eggNOG" id="KOG1893">
    <property type="taxonomic scope" value="Eukaryota"/>
</dbReference>
<proteinExistence type="predicted"/>